<protein>
    <submittedName>
        <fullName evidence="4">LCP family protein</fullName>
    </submittedName>
</protein>
<dbReference type="NCBIfam" id="TIGR00350">
    <property type="entry name" value="lytR_cpsA_psr"/>
    <property type="match status" value="1"/>
</dbReference>
<organism evidence="4 5">
    <name type="scientific">Ruthenibacterium intestinale</name>
    <dbReference type="NCBI Taxonomy" id="3133163"/>
    <lineage>
        <taxon>Bacteria</taxon>
        <taxon>Bacillati</taxon>
        <taxon>Bacillota</taxon>
        <taxon>Clostridia</taxon>
        <taxon>Eubacteriales</taxon>
        <taxon>Oscillospiraceae</taxon>
        <taxon>Ruthenibacterium</taxon>
    </lineage>
</organism>
<accession>A0ABV1GI19</accession>
<dbReference type="PANTHER" id="PTHR33392:SF6">
    <property type="entry name" value="POLYISOPRENYL-TEICHOIC ACID--PEPTIDOGLYCAN TEICHOIC ACID TRANSFERASE TAGU"/>
    <property type="match status" value="1"/>
</dbReference>
<dbReference type="InterPro" id="IPR050922">
    <property type="entry name" value="LytR/CpsA/Psr_CW_biosynth"/>
</dbReference>
<evidence type="ECO:0000256" key="2">
    <source>
        <dbReference type="SAM" id="Phobius"/>
    </source>
</evidence>
<feature type="domain" description="Cell envelope-related transcriptional attenuator" evidence="3">
    <location>
        <begin position="115"/>
        <end position="267"/>
    </location>
</feature>
<name>A0ABV1GI19_9FIRM</name>
<evidence type="ECO:0000313" key="5">
    <source>
        <dbReference type="Proteomes" id="UP001477672"/>
    </source>
</evidence>
<dbReference type="RefSeq" id="WP_349216975.1">
    <property type="nucleotide sequence ID" value="NZ_JBBMFA010000111.1"/>
</dbReference>
<dbReference type="EMBL" id="JBBMFA010000111">
    <property type="protein sequence ID" value="MEQ2521516.1"/>
    <property type="molecule type" value="Genomic_DNA"/>
</dbReference>
<evidence type="ECO:0000256" key="1">
    <source>
        <dbReference type="ARBA" id="ARBA00006068"/>
    </source>
</evidence>
<dbReference type="Gene3D" id="3.40.630.190">
    <property type="entry name" value="LCP protein"/>
    <property type="match status" value="1"/>
</dbReference>
<evidence type="ECO:0000313" key="4">
    <source>
        <dbReference type="EMBL" id="MEQ2521516.1"/>
    </source>
</evidence>
<dbReference type="InterPro" id="IPR004474">
    <property type="entry name" value="LytR_CpsA_psr"/>
</dbReference>
<dbReference type="Proteomes" id="UP001477672">
    <property type="component" value="Unassembled WGS sequence"/>
</dbReference>
<comment type="similarity">
    <text evidence="1">Belongs to the LytR/CpsA/Psr (LCP) family.</text>
</comment>
<comment type="caution">
    <text evidence="4">The sequence shown here is derived from an EMBL/GenBank/DDBJ whole genome shotgun (WGS) entry which is preliminary data.</text>
</comment>
<reference evidence="4 5" key="1">
    <citation type="submission" date="2024-03" db="EMBL/GenBank/DDBJ databases">
        <title>Human intestinal bacterial collection.</title>
        <authorList>
            <person name="Pauvert C."/>
            <person name="Hitch T.C.A."/>
            <person name="Clavel T."/>
        </authorList>
    </citation>
    <scope>NUCLEOTIDE SEQUENCE [LARGE SCALE GENOMIC DNA]</scope>
    <source>
        <strain evidence="4 5">CLA-JM-H11</strain>
    </source>
</reference>
<keyword evidence="2" id="KW-0472">Membrane</keyword>
<evidence type="ECO:0000259" key="3">
    <source>
        <dbReference type="Pfam" id="PF03816"/>
    </source>
</evidence>
<feature type="transmembrane region" description="Helical" evidence="2">
    <location>
        <begin position="12"/>
        <end position="33"/>
    </location>
</feature>
<dbReference type="Pfam" id="PF03816">
    <property type="entry name" value="LytR_cpsA_psr"/>
    <property type="match status" value="1"/>
</dbReference>
<keyword evidence="5" id="KW-1185">Reference proteome</keyword>
<keyword evidence="2" id="KW-1133">Transmembrane helix</keyword>
<proteinExistence type="inferred from homology"/>
<dbReference type="PANTHER" id="PTHR33392">
    <property type="entry name" value="POLYISOPRENYL-TEICHOIC ACID--PEPTIDOGLYCAN TEICHOIC ACID TRANSFERASE TAGU"/>
    <property type="match status" value="1"/>
</dbReference>
<sequence>MEKPKKRKNKLLLIVLITILVLFIAALLGYGFVLSKLNRLTRTEPSSISSSNDISYDQFDHEDAAANEEMQAATEGLDEREATLSTGDVFTDSDVVNILLIGTDERTEQFSTNARGDACLLLSLNKVTGKIHLISFERGMGVPILDGQYEGQYDWLTHTFRYGGAELMMKEIRECFKVDVSHYIRVNFNTFIDGINAIGGVDICLTQAEVDYISRQYDKGLQDVSVGLNHLNGETALCYARCRKIDSDWKRIGRQRTVIQAAVDQVKNLNVLELNSMLDTVLPLIQTNLTNEEILSLALIAPKFWGTDFIQATIPLADTYGSMRGMGGRSMFSVDFETNAKALQEMLYDGIEQE</sequence>
<gene>
    <name evidence="4" type="ORF">WMO24_13930</name>
</gene>
<keyword evidence="2" id="KW-0812">Transmembrane</keyword>